<evidence type="ECO:0000256" key="5">
    <source>
        <dbReference type="RuleBase" id="RU363094"/>
    </source>
</evidence>
<evidence type="ECO:0000256" key="3">
    <source>
        <dbReference type="ARBA" id="ARBA00022679"/>
    </source>
</evidence>
<name>A0A1T4L1N9_9FIRM</name>
<proteinExistence type="inferred from homology"/>
<keyword evidence="3 7" id="KW-0808">Transferase</keyword>
<reference evidence="7 8" key="1">
    <citation type="submission" date="2017-02" db="EMBL/GenBank/DDBJ databases">
        <authorList>
            <person name="Peterson S.W."/>
        </authorList>
    </citation>
    <scope>NUCLEOTIDE SEQUENCE [LARGE SCALE GENOMIC DNA]</scope>
    <source>
        <strain evidence="7 8">ATCC 51222</strain>
    </source>
</reference>
<dbReference type="Pfam" id="PF00583">
    <property type="entry name" value="Acetyltransf_1"/>
    <property type="match status" value="1"/>
</dbReference>
<dbReference type="GO" id="GO:0008999">
    <property type="term" value="F:protein-N-terminal-alanine acetyltransferase activity"/>
    <property type="evidence" value="ECO:0007669"/>
    <property type="project" value="UniProtKB-EC"/>
</dbReference>
<organism evidence="7 8">
    <name type="scientific">Eubacterium coprostanoligenes</name>
    <dbReference type="NCBI Taxonomy" id="290054"/>
    <lineage>
        <taxon>Bacteria</taxon>
        <taxon>Bacillati</taxon>
        <taxon>Bacillota</taxon>
        <taxon>Clostridia</taxon>
        <taxon>Eubacteriales</taxon>
        <taxon>Eubacteriaceae</taxon>
        <taxon>Eubacterium</taxon>
    </lineage>
</organism>
<accession>A0A1T4L1N9</accession>
<comment type="function">
    <text evidence="5">Acetylates the N-terminal alanine of ribosomal protein bS18.</text>
</comment>
<evidence type="ECO:0000256" key="1">
    <source>
        <dbReference type="ARBA" id="ARBA00005395"/>
    </source>
</evidence>
<evidence type="ECO:0000313" key="8">
    <source>
        <dbReference type="Proteomes" id="UP000190657"/>
    </source>
</evidence>
<keyword evidence="2 5" id="KW-0963">Cytoplasm</keyword>
<feature type="domain" description="N-acetyltransferase" evidence="6">
    <location>
        <begin position="1"/>
        <end position="140"/>
    </location>
</feature>
<keyword evidence="4" id="KW-0012">Acyltransferase</keyword>
<evidence type="ECO:0000313" key="7">
    <source>
        <dbReference type="EMBL" id="SJZ48501.1"/>
    </source>
</evidence>
<evidence type="ECO:0000256" key="4">
    <source>
        <dbReference type="ARBA" id="ARBA00023315"/>
    </source>
</evidence>
<dbReference type="PANTHER" id="PTHR43420:SF44">
    <property type="entry name" value="ACETYLTRANSFERASE YPEA"/>
    <property type="match status" value="1"/>
</dbReference>
<protein>
    <recommendedName>
        <fullName evidence="5">[Ribosomal protein bS18]-alanine N-acetyltransferase</fullName>
        <ecNumber evidence="5">2.3.1.266</ecNumber>
    </recommendedName>
</protein>
<dbReference type="PANTHER" id="PTHR43420">
    <property type="entry name" value="ACETYLTRANSFERASE"/>
    <property type="match status" value="1"/>
</dbReference>
<comment type="catalytic activity">
    <reaction evidence="5">
        <text>N-terminal L-alanyl-[ribosomal protein bS18] + acetyl-CoA = N-terminal N(alpha)-acetyl-L-alanyl-[ribosomal protein bS18] + CoA + H(+)</text>
        <dbReference type="Rhea" id="RHEA:43756"/>
        <dbReference type="Rhea" id="RHEA-COMP:10676"/>
        <dbReference type="Rhea" id="RHEA-COMP:10677"/>
        <dbReference type="ChEBI" id="CHEBI:15378"/>
        <dbReference type="ChEBI" id="CHEBI:57287"/>
        <dbReference type="ChEBI" id="CHEBI:57288"/>
        <dbReference type="ChEBI" id="CHEBI:64718"/>
        <dbReference type="ChEBI" id="CHEBI:83683"/>
        <dbReference type="EC" id="2.3.1.266"/>
    </reaction>
</comment>
<dbReference type="CDD" id="cd04301">
    <property type="entry name" value="NAT_SF"/>
    <property type="match status" value="1"/>
</dbReference>
<dbReference type="PROSITE" id="PS51186">
    <property type="entry name" value="GNAT"/>
    <property type="match status" value="1"/>
</dbReference>
<dbReference type="GO" id="GO:0005737">
    <property type="term" value="C:cytoplasm"/>
    <property type="evidence" value="ECO:0007669"/>
    <property type="project" value="UniProtKB-SubCell"/>
</dbReference>
<dbReference type="NCBIfam" id="TIGR01575">
    <property type="entry name" value="rimI"/>
    <property type="match status" value="1"/>
</dbReference>
<comment type="subcellular location">
    <subcellularLocation>
        <location evidence="5">Cytoplasm</location>
    </subcellularLocation>
</comment>
<dbReference type="EMBL" id="FUWW01000006">
    <property type="protein sequence ID" value="SJZ48501.1"/>
    <property type="molecule type" value="Genomic_DNA"/>
</dbReference>
<dbReference type="EC" id="2.3.1.266" evidence="5"/>
<dbReference type="RefSeq" id="WP_078768200.1">
    <property type="nucleotide sequence ID" value="NZ_FUWW01000006.1"/>
</dbReference>
<sequence>MNIEKFEEKHLDGVEKIEKTCFAHPWSRENLKNQIGLDTSHFLVATVDGNVAGYMGLQIFGGEGYVTNVAVLPEYRKQGIAESLIREQMKNKMSFITLEVRESNLPAISLYTKCGFKNVGIRPNFYSAPTENAIIMTYEF</sequence>
<dbReference type="OrthoDB" id="9797806at2"/>
<dbReference type="InterPro" id="IPR006464">
    <property type="entry name" value="AcTrfase_RimI/Ard1"/>
</dbReference>
<dbReference type="InterPro" id="IPR050680">
    <property type="entry name" value="YpeA/RimI_acetyltransf"/>
</dbReference>
<dbReference type="Gene3D" id="3.40.630.30">
    <property type="match status" value="1"/>
</dbReference>
<comment type="similarity">
    <text evidence="1 5">Belongs to the acetyltransferase family. RimI subfamily.</text>
</comment>
<keyword evidence="8" id="KW-1185">Reference proteome</keyword>
<dbReference type="InterPro" id="IPR000182">
    <property type="entry name" value="GNAT_dom"/>
</dbReference>
<dbReference type="InterPro" id="IPR016181">
    <property type="entry name" value="Acyl_CoA_acyltransferase"/>
</dbReference>
<dbReference type="STRING" id="290054.SAMN02745114_00709"/>
<evidence type="ECO:0000256" key="2">
    <source>
        <dbReference type="ARBA" id="ARBA00022490"/>
    </source>
</evidence>
<gene>
    <name evidence="7" type="ORF">SAMN02745114_00709</name>
</gene>
<dbReference type="AlphaFoldDB" id="A0A1T4L1N9"/>
<evidence type="ECO:0000259" key="6">
    <source>
        <dbReference type="PROSITE" id="PS51186"/>
    </source>
</evidence>
<dbReference type="SUPFAM" id="SSF55729">
    <property type="entry name" value="Acyl-CoA N-acyltransferases (Nat)"/>
    <property type="match status" value="1"/>
</dbReference>
<dbReference type="Proteomes" id="UP000190657">
    <property type="component" value="Unassembled WGS sequence"/>
</dbReference>